<sequence length="349" mass="41167">MLQDFDSKKCEKFNPNLDFKACESFDPATDPRECGFCKQEQYYRCIAHKGQIPLSHSTIQNFLTCHHLCYLVNVRGIQVRDVMKSSPLKCGVLWDAVLGKHYGALDKETKQPYDIPALIKRYEIEPRDVAKVRGLYRAYKMLEVQIDDGFEIQKKIDLTIGFDKVWGDGVPVEVMVTGFYDRWYPENCFVENKFSGRPDLYQDPFFIQSQIGTYFLADPSLESCIMEICRNPDLKSTHSHKNEDAETYGERVYQDALSRPGHYFIGWNIDTHRYGRRYYRKEFNLEEIRNRYIHIFREFWEANKFGGFYKNDRACAQILPGIPCEYISLCRHNNMSETIYKIRQRPITF</sequence>
<name>A0A6M3LTQ0_9ZZZZ</name>
<evidence type="ECO:0000313" key="1">
    <source>
        <dbReference type="EMBL" id="QJA95925.1"/>
    </source>
</evidence>
<gene>
    <name evidence="1" type="ORF">MM415B05052_0003</name>
</gene>
<reference evidence="1" key="1">
    <citation type="submission" date="2020-03" db="EMBL/GenBank/DDBJ databases">
        <title>The deep terrestrial virosphere.</title>
        <authorList>
            <person name="Holmfeldt K."/>
            <person name="Nilsson E."/>
            <person name="Simone D."/>
            <person name="Lopez-Fernandez M."/>
            <person name="Wu X."/>
            <person name="de Brujin I."/>
            <person name="Lundin D."/>
            <person name="Andersson A."/>
            <person name="Bertilsson S."/>
            <person name="Dopson M."/>
        </authorList>
    </citation>
    <scope>NUCLEOTIDE SEQUENCE</scope>
    <source>
        <strain evidence="1">MM415B05052</strain>
    </source>
</reference>
<proteinExistence type="predicted"/>
<dbReference type="EMBL" id="MT143356">
    <property type="protein sequence ID" value="QJA95925.1"/>
    <property type="molecule type" value="Genomic_DNA"/>
</dbReference>
<protein>
    <recommendedName>
        <fullName evidence="2">PD-(D/E)XK nuclease superfamily protein</fullName>
    </recommendedName>
</protein>
<evidence type="ECO:0008006" key="2">
    <source>
        <dbReference type="Google" id="ProtNLM"/>
    </source>
</evidence>
<accession>A0A6M3LTQ0</accession>
<dbReference type="AlphaFoldDB" id="A0A6M3LTQ0"/>
<organism evidence="1">
    <name type="scientific">viral metagenome</name>
    <dbReference type="NCBI Taxonomy" id="1070528"/>
    <lineage>
        <taxon>unclassified sequences</taxon>
        <taxon>metagenomes</taxon>
        <taxon>organismal metagenomes</taxon>
    </lineage>
</organism>